<comment type="caution">
    <text evidence="1">The sequence shown here is derived from an EMBL/GenBank/DDBJ whole genome shotgun (WGS) entry which is preliminary data.</text>
</comment>
<proteinExistence type="predicted"/>
<sequence>MSKLVLDRWKCVFYGYNFGGLFEFGVKFSVKLKVGGDQKCNFFKKSKVKALENHNVLIELCARI</sequence>
<protein>
    <submittedName>
        <fullName evidence="1">Uncharacterized protein</fullName>
    </submittedName>
</protein>
<organism evidence="1 2">
    <name type="scientific">Erythroxylum novogranatense</name>
    <dbReference type="NCBI Taxonomy" id="1862640"/>
    <lineage>
        <taxon>Eukaryota</taxon>
        <taxon>Viridiplantae</taxon>
        <taxon>Streptophyta</taxon>
        <taxon>Embryophyta</taxon>
        <taxon>Tracheophyta</taxon>
        <taxon>Spermatophyta</taxon>
        <taxon>Magnoliopsida</taxon>
        <taxon>eudicotyledons</taxon>
        <taxon>Gunneridae</taxon>
        <taxon>Pentapetalae</taxon>
        <taxon>rosids</taxon>
        <taxon>fabids</taxon>
        <taxon>Malpighiales</taxon>
        <taxon>Erythroxylaceae</taxon>
        <taxon>Erythroxylum</taxon>
    </lineage>
</organism>
<dbReference type="Proteomes" id="UP001159364">
    <property type="component" value="Linkage Group LG11"/>
</dbReference>
<accession>A0AAV8SEM3</accession>
<gene>
    <name evidence="1" type="ORF">K2173_015630</name>
</gene>
<evidence type="ECO:0000313" key="2">
    <source>
        <dbReference type="Proteomes" id="UP001159364"/>
    </source>
</evidence>
<name>A0AAV8SEM3_9ROSI</name>
<evidence type="ECO:0000313" key="1">
    <source>
        <dbReference type="EMBL" id="KAJ8750485.1"/>
    </source>
</evidence>
<dbReference type="AlphaFoldDB" id="A0AAV8SEM3"/>
<dbReference type="EMBL" id="JAIWQS010000011">
    <property type="protein sequence ID" value="KAJ8750485.1"/>
    <property type="molecule type" value="Genomic_DNA"/>
</dbReference>
<keyword evidence="2" id="KW-1185">Reference proteome</keyword>
<reference evidence="1 2" key="1">
    <citation type="submission" date="2021-09" db="EMBL/GenBank/DDBJ databases">
        <title>Genomic insights and catalytic innovation underlie evolution of tropane alkaloids biosynthesis.</title>
        <authorList>
            <person name="Wang Y.-J."/>
            <person name="Tian T."/>
            <person name="Huang J.-P."/>
            <person name="Huang S.-X."/>
        </authorList>
    </citation>
    <scope>NUCLEOTIDE SEQUENCE [LARGE SCALE GENOMIC DNA]</scope>
    <source>
        <strain evidence="1">KIB-2018</strain>
        <tissue evidence="1">Leaf</tissue>
    </source>
</reference>